<reference evidence="1" key="1">
    <citation type="submission" date="2018-02" db="EMBL/GenBank/DDBJ databases">
        <title>Rhizophora mucronata_Transcriptome.</title>
        <authorList>
            <person name="Meera S.P."/>
            <person name="Sreeshan A."/>
            <person name="Augustine A."/>
        </authorList>
    </citation>
    <scope>NUCLEOTIDE SEQUENCE</scope>
    <source>
        <tissue evidence="1">Leaf</tissue>
    </source>
</reference>
<sequence>MRRKPKNALPYSMVVGLYLIDKTGILFFS</sequence>
<dbReference type="AlphaFoldDB" id="A0A2P2Q5S8"/>
<organism evidence="1">
    <name type="scientific">Rhizophora mucronata</name>
    <name type="common">Asiatic mangrove</name>
    <dbReference type="NCBI Taxonomy" id="61149"/>
    <lineage>
        <taxon>Eukaryota</taxon>
        <taxon>Viridiplantae</taxon>
        <taxon>Streptophyta</taxon>
        <taxon>Embryophyta</taxon>
        <taxon>Tracheophyta</taxon>
        <taxon>Spermatophyta</taxon>
        <taxon>Magnoliopsida</taxon>
        <taxon>eudicotyledons</taxon>
        <taxon>Gunneridae</taxon>
        <taxon>Pentapetalae</taxon>
        <taxon>rosids</taxon>
        <taxon>fabids</taxon>
        <taxon>Malpighiales</taxon>
        <taxon>Rhizophoraceae</taxon>
        <taxon>Rhizophora</taxon>
    </lineage>
</organism>
<name>A0A2P2Q5S8_RHIMU</name>
<dbReference type="EMBL" id="GGEC01081863">
    <property type="protein sequence ID" value="MBX62347.1"/>
    <property type="molecule type" value="Transcribed_RNA"/>
</dbReference>
<evidence type="ECO:0000313" key="1">
    <source>
        <dbReference type="EMBL" id="MBX62347.1"/>
    </source>
</evidence>
<protein>
    <submittedName>
        <fullName evidence="1">Uncharacterized protein</fullName>
    </submittedName>
</protein>
<proteinExistence type="predicted"/>
<accession>A0A2P2Q5S8</accession>